<evidence type="ECO:0000256" key="1">
    <source>
        <dbReference type="ARBA" id="ARBA00008486"/>
    </source>
</evidence>
<dbReference type="EMBL" id="GBYB01010617">
    <property type="protein sequence ID" value="JAG80384.1"/>
    <property type="molecule type" value="Transcribed_RNA"/>
</dbReference>
<reference evidence="4" key="1">
    <citation type="submission" date="2015-01" db="EMBL/GenBank/DDBJ databases">
        <title>Transcriptome Assembly of Fopius arisanus.</title>
        <authorList>
            <person name="Geib S."/>
        </authorList>
    </citation>
    <scope>NUCLEOTIDE SEQUENCE</scope>
</reference>
<evidence type="ECO:0000256" key="2">
    <source>
        <dbReference type="ARBA" id="ARBA00022737"/>
    </source>
</evidence>
<evidence type="ECO:0000313" key="6">
    <source>
        <dbReference type="RefSeq" id="XP_011311100.1"/>
    </source>
</evidence>
<organism evidence="4">
    <name type="scientific">Fopius arisanus</name>
    <dbReference type="NCBI Taxonomy" id="64838"/>
    <lineage>
        <taxon>Eukaryota</taxon>
        <taxon>Metazoa</taxon>
        <taxon>Ecdysozoa</taxon>
        <taxon>Arthropoda</taxon>
        <taxon>Hexapoda</taxon>
        <taxon>Insecta</taxon>
        <taxon>Pterygota</taxon>
        <taxon>Neoptera</taxon>
        <taxon>Endopterygota</taxon>
        <taxon>Hymenoptera</taxon>
        <taxon>Apocrita</taxon>
        <taxon>Ichneumonoidea</taxon>
        <taxon>Braconidae</taxon>
        <taxon>Opiinae</taxon>
        <taxon>Fopius</taxon>
    </lineage>
</organism>
<gene>
    <name evidence="4" type="primary">CG13865_0</name>
    <name evidence="3" type="synonym">CG13865_1</name>
    <name evidence="6" type="synonym">Coa7</name>
    <name evidence="3" type="ORF">g.66490</name>
    <name evidence="4" type="ORF">g.66493</name>
</gene>
<keyword evidence="2" id="KW-0677">Repeat</keyword>
<accession>A0A9R1TL14</accession>
<dbReference type="AlphaFoldDB" id="A0A0C9QBU3"/>
<dbReference type="Pfam" id="PF08238">
    <property type="entry name" value="Sel1"/>
    <property type="match status" value="5"/>
</dbReference>
<evidence type="ECO:0000313" key="4">
    <source>
        <dbReference type="EMBL" id="JAG81700.1"/>
    </source>
</evidence>
<comment type="similarity">
    <text evidence="1">Belongs to the hcp beta-lactamase family.</text>
</comment>
<dbReference type="CTD" id="65260"/>
<name>A0A0C9QBU3_9HYME</name>
<dbReference type="PANTHER" id="PTHR13891">
    <property type="entry name" value="CYTOCHROME C OXIDASE ASSEMBLY FACTOR 7"/>
    <property type="match status" value="1"/>
</dbReference>
<dbReference type="SUPFAM" id="SSF81901">
    <property type="entry name" value="HCP-like"/>
    <property type="match status" value="1"/>
</dbReference>
<keyword evidence="5" id="KW-1185">Reference proteome</keyword>
<dbReference type="PANTHER" id="PTHR13891:SF1">
    <property type="entry name" value="CYTOCHROME C OXIDASE ASSEMBLY FACTOR 7"/>
    <property type="match status" value="1"/>
</dbReference>
<dbReference type="EMBL" id="GBYB01011933">
    <property type="protein sequence ID" value="JAG81700.1"/>
    <property type="molecule type" value="Transcribed_RNA"/>
</dbReference>
<dbReference type="Proteomes" id="UP000694866">
    <property type="component" value="Unplaced"/>
</dbReference>
<dbReference type="InterPro" id="IPR040239">
    <property type="entry name" value="HcpB-like"/>
</dbReference>
<accession>A0A0C9QBU3</accession>
<dbReference type="Gene3D" id="1.25.40.10">
    <property type="entry name" value="Tetratricopeptide repeat domain"/>
    <property type="match status" value="2"/>
</dbReference>
<dbReference type="KEGG" id="fas:105271326"/>
<dbReference type="OrthoDB" id="272077at2759"/>
<sequence>MAFNFKSEEDVKAYLKNIYMEYRFGCESEKNGNACHLLGDYNEGIKRDIETAANIYKANCDERNWPRSCAKFGGYVATGKGCEKDYVEAFKYLEKSCTLNDPKGCVQAGTLATVKSVNLEEDKVKQIKKGMEMFKKACHEYKEEPGCFLLASIYMGGLKEFIEPDLRKAYKLNFKSCEMGNPFACANLSQMHARGEGAQKNEKMADTFKERALILHKELAELQKQLQFQQGIKT</sequence>
<dbReference type="RefSeq" id="XP_011311100.1">
    <property type="nucleotide sequence ID" value="XM_011312798.1"/>
</dbReference>
<protein>
    <submittedName>
        <fullName evidence="4">CG13865_0 protein</fullName>
    </submittedName>
    <submittedName>
        <fullName evidence="3">CG13865_1 protein</fullName>
    </submittedName>
    <submittedName>
        <fullName evidence="6">Cytochrome c oxidase assembly factor 7 homolog</fullName>
    </submittedName>
</protein>
<dbReference type="InterPro" id="IPR011990">
    <property type="entry name" value="TPR-like_helical_dom_sf"/>
</dbReference>
<dbReference type="InterPro" id="IPR006597">
    <property type="entry name" value="Sel1-like"/>
</dbReference>
<dbReference type="GeneID" id="105271326"/>
<reference evidence="6" key="2">
    <citation type="submission" date="2025-04" db="UniProtKB">
        <authorList>
            <consortium name="RefSeq"/>
        </authorList>
    </citation>
    <scope>IDENTIFICATION</scope>
    <source>
        <strain evidence="6">USDA-PBARC FA_bdor</strain>
        <tissue evidence="6">Whole organism</tissue>
    </source>
</reference>
<evidence type="ECO:0000313" key="5">
    <source>
        <dbReference type="Proteomes" id="UP000694866"/>
    </source>
</evidence>
<evidence type="ECO:0000313" key="3">
    <source>
        <dbReference type="EMBL" id="JAG80384.1"/>
    </source>
</evidence>
<dbReference type="SMART" id="SM00671">
    <property type="entry name" value="SEL1"/>
    <property type="match status" value="4"/>
</dbReference>
<dbReference type="GO" id="GO:0005758">
    <property type="term" value="C:mitochondrial intermembrane space"/>
    <property type="evidence" value="ECO:0007669"/>
    <property type="project" value="TreeGrafter"/>
</dbReference>
<proteinExistence type="inferred from homology"/>